<comment type="caution">
    <text evidence="1">The sequence shown here is derived from an EMBL/GenBank/DDBJ whole genome shotgun (WGS) entry which is preliminary data.</text>
</comment>
<evidence type="ECO:0000313" key="2">
    <source>
        <dbReference type="Proteomes" id="UP000711614"/>
    </source>
</evidence>
<keyword evidence="2" id="KW-1185">Reference proteome</keyword>
<organism evidence="1 2">
    <name type="scientific">Arthrobacter stackebrandtii</name>
    <dbReference type="NCBI Taxonomy" id="272161"/>
    <lineage>
        <taxon>Bacteria</taxon>
        <taxon>Bacillati</taxon>
        <taxon>Actinomycetota</taxon>
        <taxon>Actinomycetes</taxon>
        <taxon>Micrococcales</taxon>
        <taxon>Micrococcaceae</taxon>
        <taxon>Arthrobacter</taxon>
    </lineage>
</organism>
<dbReference type="EMBL" id="JAGIOI010000001">
    <property type="protein sequence ID" value="MBP2411460.1"/>
    <property type="molecule type" value="Genomic_DNA"/>
</dbReference>
<dbReference type="InterPro" id="IPR029062">
    <property type="entry name" value="Class_I_gatase-like"/>
</dbReference>
<accession>A0ABS4YRP7</accession>
<sequence>MATFDKTAAPYADAIDFRVRNEQDTSVMGAVSFNESVQTAVFSPRQALVPGTYSAEVKLTAGPNGVEALASWSFTVPVKTPLEQGPGGAILLITNAGTFDSYYAEILRAEGLNNFTTVDVAELSQQDLAGHHVAIIGPGAVTAQQSQLLETWVGHGGNLLAMRPSGPLAELAGVRPAGMELPDGYLQIDTAKPPGQGLVGETMQFHGPADQLGVTADAEVVATLFSDAATSLDKPAVTLRTVGTSGGQVAAFSYDVATSVVLARQGNPEWAGQDRDGKAPIRPNDLFFGQADGDAAADFVDLDKAVIPQADEQMRLVSRLISDMHADKGPLPRFWYFPNGIKAVLVMASDDHGTNDGTRKFFDRMLALGPENCRVDRWECARATSWMYPSTHMSDGQASDYAAAGFDLGAHSTTHCQNWSEQSLQQAFSRDLRAFRLAFPSLPNQRGSRIHCIAWSDWTTQVEVERAWGIRMDMNYYYWPGSWVQGRAGFMTGSGLPMRFSDSDGALLNVYQQATHLVDTTFVASPQAVEGLLQRALGPEGYYGAFGTHYDFSNDFDIQLTEIATRLEVPMVSAEQLLEWTDGRNSSTLDHENWDGSTLLFEVHADDRTNSMLRTMLPLESTAGTLQQLRGLDGPVNYTVESVKGVDYAMFAGTTGSYAATYG</sequence>
<proteinExistence type="predicted"/>
<protein>
    <recommendedName>
        <fullName evidence="3">NodB homology domain-containing protein</fullName>
    </recommendedName>
</protein>
<name>A0ABS4YRP7_9MICC</name>
<dbReference type="Proteomes" id="UP000711614">
    <property type="component" value="Unassembled WGS sequence"/>
</dbReference>
<evidence type="ECO:0000313" key="1">
    <source>
        <dbReference type="EMBL" id="MBP2411460.1"/>
    </source>
</evidence>
<dbReference type="Gene3D" id="3.40.50.880">
    <property type="match status" value="1"/>
</dbReference>
<reference evidence="1 2" key="1">
    <citation type="submission" date="2021-03" db="EMBL/GenBank/DDBJ databases">
        <title>Sequencing the genomes of 1000 actinobacteria strains.</title>
        <authorList>
            <person name="Klenk H.-P."/>
        </authorList>
    </citation>
    <scope>NUCLEOTIDE SEQUENCE [LARGE SCALE GENOMIC DNA]</scope>
    <source>
        <strain evidence="1 2">DSM 16005</strain>
    </source>
</reference>
<evidence type="ECO:0008006" key="3">
    <source>
        <dbReference type="Google" id="ProtNLM"/>
    </source>
</evidence>
<gene>
    <name evidence="1" type="ORF">JOF48_000259</name>
</gene>